<name>A0A5K0U9K2_9VIRU</name>
<dbReference type="Proteomes" id="UP000594342">
    <property type="component" value="Unassembled WGS sequence"/>
</dbReference>
<protein>
    <submittedName>
        <fullName evidence="1">Uncharacterized protein</fullName>
    </submittedName>
</protein>
<sequence>MAKSFIKTYLNSWGLAEDFDESGLVVDSSSPSQNGIPFCEGVQLPVISCIGSSRDGKSTLLNIIHKCLTESGASPFEAKNSSNMVTNGINYVDVPVKGLHSRMRNTITMWH</sequence>
<accession>A0A5K0U9K2</accession>
<proteinExistence type="predicted"/>
<reference evidence="1 2" key="1">
    <citation type="submission" date="2018-10" db="EMBL/GenBank/DDBJ databases">
        <authorList>
            <consortium name="IHU Genomes"/>
        </authorList>
    </citation>
    <scope>NUCLEOTIDE SEQUENCE [LARGE SCALE GENOMIC DNA]</scope>
    <source>
        <strain evidence="1 2">A1</strain>
    </source>
</reference>
<organism evidence="1 2">
    <name type="scientific">Yasminevirus sp. GU-2018</name>
    <dbReference type="NCBI Taxonomy" id="2420051"/>
    <lineage>
        <taxon>Viruses</taxon>
        <taxon>Varidnaviria</taxon>
        <taxon>Bamfordvirae</taxon>
        <taxon>Nucleocytoviricota</taxon>
        <taxon>Megaviricetes</taxon>
        <taxon>Imitervirales</taxon>
        <taxon>Mimiviridae</taxon>
        <taxon>Klosneuvirinae</taxon>
        <taxon>Yasminevirus</taxon>
        <taxon>Yasminevirus saudimassiliense</taxon>
    </lineage>
</organism>
<dbReference type="InterPro" id="IPR027417">
    <property type="entry name" value="P-loop_NTPase"/>
</dbReference>
<comment type="caution">
    <text evidence="1">The sequence shown here is derived from an EMBL/GenBank/DDBJ whole genome shotgun (WGS) entry which is preliminary data.</text>
</comment>
<gene>
    <name evidence="1" type="ORF">YASMINEVIRUS_595</name>
</gene>
<keyword evidence="2" id="KW-1185">Reference proteome</keyword>
<evidence type="ECO:0000313" key="1">
    <source>
        <dbReference type="EMBL" id="VBB18132.1"/>
    </source>
</evidence>
<dbReference type="Gene3D" id="3.40.50.300">
    <property type="entry name" value="P-loop containing nucleotide triphosphate hydrolases"/>
    <property type="match status" value="1"/>
</dbReference>
<evidence type="ECO:0000313" key="2">
    <source>
        <dbReference type="Proteomes" id="UP000594342"/>
    </source>
</evidence>
<dbReference type="EMBL" id="UPSH01000001">
    <property type="protein sequence ID" value="VBB18132.1"/>
    <property type="molecule type" value="Genomic_DNA"/>
</dbReference>